<evidence type="ECO:0000259" key="7">
    <source>
        <dbReference type="Pfam" id="PF20684"/>
    </source>
</evidence>
<organism evidence="8 9">
    <name type="scientific">Podospora australis</name>
    <dbReference type="NCBI Taxonomy" id="1536484"/>
    <lineage>
        <taxon>Eukaryota</taxon>
        <taxon>Fungi</taxon>
        <taxon>Dikarya</taxon>
        <taxon>Ascomycota</taxon>
        <taxon>Pezizomycotina</taxon>
        <taxon>Sordariomycetes</taxon>
        <taxon>Sordariomycetidae</taxon>
        <taxon>Sordariales</taxon>
        <taxon>Podosporaceae</taxon>
        <taxon>Podospora</taxon>
    </lineage>
</organism>
<evidence type="ECO:0000313" key="8">
    <source>
        <dbReference type="EMBL" id="KAK4188888.1"/>
    </source>
</evidence>
<sequence>MGMLLPRRPPHPNVLDIPTPPLQQAGVFVIFFFTALAFVTYLLRVYSRLKTKMWGLDDYLVTCGMVFSLMMVGPFYMYFKLFYFGWKLEDVPQPHDMTPANWWFFLAQLFYNPILAFVKASVLVFMLRLAGPKPAVRWTIHSLNIFNALQGVAIFLVALLQCLPIEANWDANVKMDPNTKCIDNSFHVIASCLTLLTDILVVAIPFWIFLGLKMKQGAKIAVLGIFLLGIVVFIIGCVRLNGLIKLFYLPPDGKDPYHDITVTLSVVEANVAITTACAPALRPLFVMWLPKIFGNSTNRYGNKYTAGSKLPYYTGPSKGTAGLTSAAHGTRTDRNGDAAINLRSMNGHKEVRSESPTGSEEEIMTYNGIMRTTDVRVQYDAESTLGHSRVSIDSLSKGDSGTKEVVVEKRTL</sequence>
<feature type="transmembrane region" description="Helical" evidence="6">
    <location>
        <begin position="59"/>
        <end position="79"/>
    </location>
</feature>
<evidence type="ECO:0000256" key="2">
    <source>
        <dbReference type="ARBA" id="ARBA00022692"/>
    </source>
</evidence>
<gene>
    <name evidence="8" type="ORF">QBC35DRAFT_179724</name>
</gene>
<evidence type="ECO:0000256" key="1">
    <source>
        <dbReference type="ARBA" id="ARBA00004141"/>
    </source>
</evidence>
<dbReference type="InterPro" id="IPR049326">
    <property type="entry name" value="Rhodopsin_dom_fungi"/>
</dbReference>
<reference evidence="8" key="2">
    <citation type="submission" date="2023-05" db="EMBL/GenBank/DDBJ databases">
        <authorList>
            <consortium name="Lawrence Berkeley National Laboratory"/>
            <person name="Steindorff A."/>
            <person name="Hensen N."/>
            <person name="Bonometti L."/>
            <person name="Westerberg I."/>
            <person name="Brannstrom I.O."/>
            <person name="Guillou S."/>
            <person name="Cros-Aarteil S."/>
            <person name="Calhoun S."/>
            <person name="Haridas S."/>
            <person name="Kuo A."/>
            <person name="Mondo S."/>
            <person name="Pangilinan J."/>
            <person name="Riley R."/>
            <person name="Labutti K."/>
            <person name="Andreopoulos B."/>
            <person name="Lipzen A."/>
            <person name="Chen C."/>
            <person name="Yanf M."/>
            <person name="Daum C."/>
            <person name="Ng V."/>
            <person name="Clum A."/>
            <person name="Ohm R."/>
            <person name="Martin F."/>
            <person name="Silar P."/>
            <person name="Natvig D."/>
            <person name="Lalanne C."/>
            <person name="Gautier V."/>
            <person name="Ament-Velasquez S.L."/>
            <person name="Kruys A."/>
            <person name="Hutchinson M.I."/>
            <person name="Powell A.J."/>
            <person name="Barry K."/>
            <person name="Miller A.N."/>
            <person name="Grigoriev I.V."/>
            <person name="Debuchy R."/>
            <person name="Gladieux P."/>
            <person name="Thoren M.H."/>
            <person name="Johannesson H."/>
        </authorList>
    </citation>
    <scope>NUCLEOTIDE SEQUENCE</scope>
    <source>
        <strain evidence="8">PSN309</strain>
    </source>
</reference>
<dbReference type="Proteomes" id="UP001302126">
    <property type="component" value="Unassembled WGS sequence"/>
</dbReference>
<proteinExistence type="inferred from homology"/>
<keyword evidence="4 6" id="KW-0472">Membrane</keyword>
<dbReference type="EMBL" id="MU864382">
    <property type="protein sequence ID" value="KAK4188888.1"/>
    <property type="molecule type" value="Genomic_DNA"/>
</dbReference>
<keyword evidence="9" id="KW-1185">Reference proteome</keyword>
<comment type="subcellular location">
    <subcellularLocation>
        <location evidence="1">Membrane</location>
        <topology evidence="1">Multi-pass membrane protein</topology>
    </subcellularLocation>
</comment>
<comment type="similarity">
    <text evidence="5">Belongs to the SAT4 family.</text>
</comment>
<evidence type="ECO:0000313" key="9">
    <source>
        <dbReference type="Proteomes" id="UP001302126"/>
    </source>
</evidence>
<feature type="transmembrane region" description="Helical" evidence="6">
    <location>
        <begin position="102"/>
        <end position="127"/>
    </location>
</feature>
<dbReference type="GO" id="GO:0016020">
    <property type="term" value="C:membrane"/>
    <property type="evidence" value="ECO:0007669"/>
    <property type="project" value="UniProtKB-SubCell"/>
</dbReference>
<reference evidence="8" key="1">
    <citation type="journal article" date="2023" name="Mol. Phylogenet. Evol.">
        <title>Genome-scale phylogeny and comparative genomics of the fungal order Sordariales.</title>
        <authorList>
            <person name="Hensen N."/>
            <person name="Bonometti L."/>
            <person name="Westerberg I."/>
            <person name="Brannstrom I.O."/>
            <person name="Guillou S."/>
            <person name="Cros-Aarteil S."/>
            <person name="Calhoun S."/>
            <person name="Haridas S."/>
            <person name="Kuo A."/>
            <person name="Mondo S."/>
            <person name="Pangilinan J."/>
            <person name="Riley R."/>
            <person name="LaButti K."/>
            <person name="Andreopoulos B."/>
            <person name="Lipzen A."/>
            <person name="Chen C."/>
            <person name="Yan M."/>
            <person name="Daum C."/>
            <person name="Ng V."/>
            <person name="Clum A."/>
            <person name="Steindorff A."/>
            <person name="Ohm R.A."/>
            <person name="Martin F."/>
            <person name="Silar P."/>
            <person name="Natvig D.O."/>
            <person name="Lalanne C."/>
            <person name="Gautier V."/>
            <person name="Ament-Velasquez S.L."/>
            <person name="Kruys A."/>
            <person name="Hutchinson M.I."/>
            <person name="Powell A.J."/>
            <person name="Barry K."/>
            <person name="Miller A.N."/>
            <person name="Grigoriev I.V."/>
            <person name="Debuchy R."/>
            <person name="Gladieux P."/>
            <person name="Hiltunen Thoren M."/>
            <person name="Johannesson H."/>
        </authorList>
    </citation>
    <scope>NUCLEOTIDE SEQUENCE</scope>
    <source>
        <strain evidence="8">PSN309</strain>
    </source>
</reference>
<dbReference type="PANTHER" id="PTHR33048">
    <property type="entry name" value="PTH11-LIKE INTEGRAL MEMBRANE PROTEIN (AFU_ORTHOLOGUE AFUA_5G11245)"/>
    <property type="match status" value="1"/>
</dbReference>
<comment type="caution">
    <text evidence="8">The sequence shown here is derived from an EMBL/GenBank/DDBJ whole genome shotgun (WGS) entry which is preliminary data.</text>
</comment>
<feature type="transmembrane region" description="Helical" evidence="6">
    <location>
        <begin position="148"/>
        <end position="166"/>
    </location>
</feature>
<keyword evidence="3 6" id="KW-1133">Transmembrane helix</keyword>
<feature type="domain" description="Rhodopsin" evidence="7">
    <location>
        <begin position="43"/>
        <end position="286"/>
    </location>
</feature>
<feature type="transmembrane region" description="Helical" evidence="6">
    <location>
        <begin position="25"/>
        <end position="47"/>
    </location>
</feature>
<dbReference type="AlphaFoldDB" id="A0AAN7AIX7"/>
<dbReference type="Pfam" id="PF20684">
    <property type="entry name" value="Fung_rhodopsin"/>
    <property type="match status" value="1"/>
</dbReference>
<feature type="transmembrane region" description="Helical" evidence="6">
    <location>
        <begin position="222"/>
        <end position="248"/>
    </location>
</feature>
<dbReference type="InterPro" id="IPR052337">
    <property type="entry name" value="SAT4-like"/>
</dbReference>
<dbReference type="PANTHER" id="PTHR33048:SF108">
    <property type="entry name" value="INTEGRAL MEMBRANE PROTEIN"/>
    <property type="match status" value="1"/>
</dbReference>
<name>A0AAN7AIX7_9PEZI</name>
<protein>
    <recommendedName>
        <fullName evidence="7">Rhodopsin domain-containing protein</fullName>
    </recommendedName>
</protein>
<keyword evidence="2 6" id="KW-0812">Transmembrane</keyword>
<evidence type="ECO:0000256" key="6">
    <source>
        <dbReference type="SAM" id="Phobius"/>
    </source>
</evidence>
<evidence type="ECO:0000256" key="3">
    <source>
        <dbReference type="ARBA" id="ARBA00022989"/>
    </source>
</evidence>
<accession>A0AAN7AIX7</accession>
<evidence type="ECO:0000256" key="4">
    <source>
        <dbReference type="ARBA" id="ARBA00023136"/>
    </source>
</evidence>
<feature type="transmembrane region" description="Helical" evidence="6">
    <location>
        <begin position="186"/>
        <end position="210"/>
    </location>
</feature>
<evidence type="ECO:0000256" key="5">
    <source>
        <dbReference type="ARBA" id="ARBA00038359"/>
    </source>
</evidence>